<accession>A0A9W7EZD2</accession>
<feature type="domain" description="Mannosylglycerate hydrolase MGH1-like glycoside hydrolase" evidence="6">
    <location>
        <begin position="89"/>
        <end position="431"/>
    </location>
</feature>
<dbReference type="GO" id="GO:0004555">
    <property type="term" value="F:alpha,alpha-trehalase activity"/>
    <property type="evidence" value="ECO:0007669"/>
    <property type="project" value="UniProtKB-EC"/>
</dbReference>
<sequence>MPPMHLHVISCLLFFLTQNVASLDQPQPSEEIVRRSLAFDDDAALVRRSLAFDDDAALVKDYVLNHYKDTFREPNGTLAHPYLVPGGPYSQSWDWDSVFTGLALLDLGSAPYLAGSMKNFFDQTNLTTGEVTICVDPTTTSPSCSSDPADNQASGSHAKPLLIQGALVSADFTGDYMQFHAYKDKMASLLKYWEDVRLDTTTSLYTWHDQMENGADNLVLSPCPSPRSECWNDDGCANSLSAPDLMTFLIREHLAYAKFLDQWGEDGGDEERSKAAEVAKAMNDELWSEKDGFHHARNVTSGSDIDFATYVLGFPLWAGEGAISKEQASAIVDRLMQPDMLGNWGVRSTSSENEFYNNDDIITPYSNWQGPIWVNSNVITAYGMLDHGFDEEALVLVQRVMAALAADLRDTGEWHEDYNAEDGTGISADGFLSWNTLGYRMADDIAKQVNPMKL</sequence>
<evidence type="ECO:0000313" key="8">
    <source>
        <dbReference type="Proteomes" id="UP001165160"/>
    </source>
</evidence>
<proteinExistence type="inferred from homology"/>
<dbReference type="InterPro" id="IPR008928">
    <property type="entry name" value="6-hairpin_glycosidase_sf"/>
</dbReference>
<reference evidence="8" key="1">
    <citation type="journal article" date="2023" name="Commun. Biol.">
        <title>Genome analysis of Parmales, the sister group of diatoms, reveals the evolutionary specialization of diatoms from phago-mixotrophs to photoautotrophs.</title>
        <authorList>
            <person name="Ban H."/>
            <person name="Sato S."/>
            <person name="Yoshikawa S."/>
            <person name="Yamada K."/>
            <person name="Nakamura Y."/>
            <person name="Ichinomiya M."/>
            <person name="Sato N."/>
            <person name="Blanc-Mathieu R."/>
            <person name="Endo H."/>
            <person name="Kuwata A."/>
            <person name="Ogata H."/>
        </authorList>
    </citation>
    <scope>NUCLEOTIDE SEQUENCE [LARGE SCALE GENOMIC DNA]</scope>
    <source>
        <strain evidence="8">NIES 3699</strain>
    </source>
</reference>
<dbReference type="InterPro" id="IPR054491">
    <property type="entry name" value="MGH1-like_GH"/>
</dbReference>
<dbReference type="Pfam" id="PF22422">
    <property type="entry name" value="MGH1-like_GH"/>
    <property type="match status" value="1"/>
</dbReference>
<evidence type="ECO:0000256" key="5">
    <source>
        <dbReference type="SAM" id="SignalP"/>
    </source>
</evidence>
<dbReference type="GO" id="GO:0005993">
    <property type="term" value="P:trehalose catabolic process"/>
    <property type="evidence" value="ECO:0007669"/>
    <property type="project" value="TreeGrafter"/>
</dbReference>
<evidence type="ECO:0000256" key="1">
    <source>
        <dbReference type="ARBA" id="ARBA00005615"/>
    </source>
</evidence>
<dbReference type="AlphaFoldDB" id="A0A9W7EZD2"/>
<dbReference type="EMBL" id="BRXX01000167">
    <property type="protein sequence ID" value="GMH95383.1"/>
    <property type="molecule type" value="Genomic_DNA"/>
</dbReference>
<evidence type="ECO:0000259" key="6">
    <source>
        <dbReference type="Pfam" id="PF22422"/>
    </source>
</evidence>
<evidence type="ECO:0000256" key="3">
    <source>
        <dbReference type="ARBA" id="ARBA00030473"/>
    </source>
</evidence>
<dbReference type="PANTHER" id="PTHR23403">
    <property type="entry name" value="TREHALASE"/>
    <property type="match status" value="1"/>
</dbReference>
<evidence type="ECO:0000313" key="7">
    <source>
        <dbReference type="EMBL" id="GMH95383.1"/>
    </source>
</evidence>
<dbReference type="SUPFAM" id="SSF48208">
    <property type="entry name" value="Six-hairpin glycosidases"/>
    <property type="match status" value="1"/>
</dbReference>
<dbReference type="PANTHER" id="PTHR23403:SF1">
    <property type="entry name" value="TREHALASE"/>
    <property type="match status" value="1"/>
</dbReference>
<gene>
    <name evidence="7" type="ORF">TrVE_jg2482</name>
</gene>
<dbReference type="Gene3D" id="1.50.10.10">
    <property type="match status" value="1"/>
</dbReference>
<name>A0A9W7EZD2_9STRA</name>
<dbReference type="InterPro" id="IPR012341">
    <property type="entry name" value="6hp_glycosidase-like_sf"/>
</dbReference>
<keyword evidence="5" id="KW-0732">Signal</keyword>
<protein>
    <recommendedName>
        <fullName evidence="2">alpha,alpha-trehalase</fullName>
        <ecNumber evidence="2">3.2.1.28</ecNumber>
    </recommendedName>
    <alternativeName>
        <fullName evidence="3">Alpha,alpha-trehalase</fullName>
    </alternativeName>
    <alternativeName>
        <fullName evidence="4">Alpha,alpha-trehalose glucohydrolase</fullName>
    </alternativeName>
</protein>
<evidence type="ECO:0000256" key="4">
    <source>
        <dbReference type="ARBA" id="ARBA00031637"/>
    </source>
</evidence>
<organism evidence="7 8">
    <name type="scientific">Triparma verrucosa</name>
    <dbReference type="NCBI Taxonomy" id="1606542"/>
    <lineage>
        <taxon>Eukaryota</taxon>
        <taxon>Sar</taxon>
        <taxon>Stramenopiles</taxon>
        <taxon>Ochrophyta</taxon>
        <taxon>Bolidophyceae</taxon>
        <taxon>Parmales</taxon>
        <taxon>Triparmaceae</taxon>
        <taxon>Triparma</taxon>
    </lineage>
</organism>
<comment type="similarity">
    <text evidence="1">Belongs to the glycosyl hydrolase 37 family.</text>
</comment>
<feature type="chain" id="PRO_5040834105" description="alpha,alpha-trehalase" evidence="5">
    <location>
        <begin position="23"/>
        <end position="454"/>
    </location>
</feature>
<feature type="signal peptide" evidence="5">
    <location>
        <begin position="1"/>
        <end position="22"/>
    </location>
</feature>
<evidence type="ECO:0000256" key="2">
    <source>
        <dbReference type="ARBA" id="ARBA00012757"/>
    </source>
</evidence>
<dbReference type="Proteomes" id="UP001165160">
    <property type="component" value="Unassembled WGS sequence"/>
</dbReference>
<dbReference type="InterPro" id="IPR001661">
    <property type="entry name" value="Glyco_hydro_37"/>
</dbReference>
<dbReference type="EC" id="3.2.1.28" evidence="2"/>
<comment type="caution">
    <text evidence="7">The sequence shown here is derived from an EMBL/GenBank/DDBJ whole genome shotgun (WGS) entry which is preliminary data.</text>
</comment>
<keyword evidence="8" id="KW-1185">Reference proteome</keyword>